<dbReference type="RefSeq" id="WP_037233626.1">
    <property type="nucleotide sequence ID" value="NZ_JAEMUK010000017.1"/>
</dbReference>
<keyword evidence="1" id="KW-1133">Transmembrane helix</keyword>
<keyword evidence="3" id="KW-1185">Reference proteome</keyword>
<organism evidence="2 3">
    <name type="scientific">Rhodomicrobium udaipurense</name>
    <dbReference type="NCBI Taxonomy" id="1202716"/>
    <lineage>
        <taxon>Bacteria</taxon>
        <taxon>Pseudomonadati</taxon>
        <taxon>Pseudomonadota</taxon>
        <taxon>Alphaproteobacteria</taxon>
        <taxon>Hyphomicrobiales</taxon>
        <taxon>Hyphomicrobiaceae</taxon>
        <taxon>Rhodomicrobium</taxon>
    </lineage>
</organism>
<keyword evidence="1" id="KW-0472">Membrane</keyword>
<dbReference type="AlphaFoldDB" id="A0A8I1KLN7"/>
<dbReference type="EMBL" id="JAEMUK010000017">
    <property type="protein sequence ID" value="MBJ7543763.1"/>
    <property type="molecule type" value="Genomic_DNA"/>
</dbReference>
<evidence type="ECO:0000313" key="3">
    <source>
        <dbReference type="Proteomes" id="UP000623250"/>
    </source>
</evidence>
<sequence length="95" mass="10125">MTLPDDGRLSAMSSVATATVNGHHGAIPLSRIYLPFAMVLTFGGFLVVAGYTVGGVMSGIARDKTETDTRLSAIEKEMTAIKNILIDRSLCVRPK</sequence>
<reference evidence="2 3" key="1">
    <citation type="submission" date="2020-12" db="EMBL/GenBank/DDBJ databases">
        <title>Revised draft genomes of Rhodomicrobium vannielii ATCC 17100 and Rhodomicrobium udaipurense JA643.</title>
        <authorList>
            <person name="Conners E.M."/>
            <person name="Davenport E.J."/>
            <person name="Bose A."/>
        </authorList>
    </citation>
    <scope>NUCLEOTIDE SEQUENCE [LARGE SCALE GENOMIC DNA]</scope>
    <source>
        <strain evidence="2 3">JA643</strain>
    </source>
</reference>
<dbReference type="Proteomes" id="UP000623250">
    <property type="component" value="Unassembled WGS sequence"/>
</dbReference>
<name>A0A8I1KLN7_9HYPH</name>
<accession>A0A8I1KLN7</accession>
<protein>
    <submittedName>
        <fullName evidence="2">Uncharacterized protein</fullName>
    </submittedName>
</protein>
<comment type="caution">
    <text evidence="2">The sequence shown here is derived from an EMBL/GenBank/DDBJ whole genome shotgun (WGS) entry which is preliminary data.</text>
</comment>
<feature type="transmembrane region" description="Helical" evidence="1">
    <location>
        <begin position="32"/>
        <end position="54"/>
    </location>
</feature>
<gene>
    <name evidence="2" type="ORF">JDN41_09330</name>
</gene>
<proteinExistence type="predicted"/>
<keyword evidence="1" id="KW-0812">Transmembrane</keyword>
<evidence type="ECO:0000256" key="1">
    <source>
        <dbReference type="SAM" id="Phobius"/>
    </source>
</evidence>
<evidence type="ECO:0000313" key="2">
    <source>
        <dbReference type="EMBL" id="MBJ7543763.1"/>
    </source>
</evidence>